<keyword evidence="2" id="KW-1185">Reference proteome</keyword>
<accession>A0ABS2G514</accession>
<proteinExistence type="predicted"/>
<dbReference type="EMBL" id="JACJLT010000140">
    <property type="protein sequence ID" value="MBM6875972.1"/>
    <property type="molecule type" value="Genomic_DNA"/>
</dbReference>
<gene>
    <name evidence="1" type="ORF">H6A04_09995</name>
</gene>
<sequence>MKKKIGIIFGVIFVILSGVYLSRNYIIKIVLENKLTEINKGQVDIGKVDFSPFSKKIVINNIDITSRKDGMKNFVSIGKFETDYDIYFKEKKILVSKADFENVQFMTPREENGSTGFVVKEENKVIVKPSSTEEDKDDNVQDLEELIKARALVNKMTLENILKSQYEIAENNLKEKKEYWEKRINRLEKKPEYIILKQNYEKISQEK</sequence>
<protein>
    <recommendedName>
        <fullName evidence="3">DUF4230 domain-containing protein</fullName>
    </recommendedName>
</protein>
<evidence type="ECO:0008006" key="3">
    <source>
        <dbReference type="Google" id="ProtNLM"/>
    </source>
</evidence>
<dbReference type="Proteomes" id="UP000728968">
    <property type="component" value="Unassembled WGS sequence"/>
</dbReference>
<organism evidence="1 2">
    <name type="scientific">Fusobacterium mortiferum</name>
    <dbReference type="NCBI Taxonomy" id="850"/>
    <lineage>
        <taxon>Bacteria</taxon>
        <taxon>Fusobacteriati</taxon>
        <taxon>Fusobacteriota</taxon>
        <taxon>Fusobacteriia</taxon>
        <taxon>Fusobacteriales</taxon>
        <taxon>Fusobacteriaceae</taxon>
        <taxon>Fusobacterium</taxon>
    </lineage>
</organism>
<name>A0ABS2G514_FUSMR</name>
<reference evidence="1 2" key="1">
    <citation type="journal article" date="2021" name="Sci. Rep.">
        <title>The distribution of antibiotic resistance genes in chicken gut microbiota commensals.</title>
        <authorList>
            <person name="Juricova H."/>
            <person name="Matiasovicova J."/>
            <person name="Kubasova T."/>
            <person name="Cejkova D."/>
            <person name="Rychlik I."/>
        </authorList>
    </citation>
    <scope>NUCLEOTIDE SEQUENCE [LARGE SCALE GENOMIC DNA]</scope>
    <source>
        <strain evidence="1 2">An425</strain>
    </source>
</reference>
<feature type="non-terminal residue" evidence="1">
    <location>
        <position position="207"/>
    </location>
</feature>
<comment type="caution">
    <text evidence="1">The sequence shown here is derived from an EMBL/GenBank/DDBJ whole genome shotgun (WGS) entry which is preliminary data.</text>
</comment>
<evidence type="ECO:0000313" key="1">
    <source>
        <dbReference type="EMBL" id="MBM6875972.1"/>
    </source>
</evidence>
<evidence type="ECO:0000313" key="2">
    <source>
        <dbReference type="Proteomes" id="UP000728968"/>
    </source>
</evidence>